<evidence type="ECO:0000256" key="1">
    <source>
        <dbReference type="ARBA" id="ARBA00006217"/>
    </source>
</evidence>
<evidence type="ECO:0000256" key="4">
    <source>
        <dbReference type="PIRSR" id="PIRSR601765-1"/>
    </source>
</evidence>
<evidence type="ECO:0000313" key="6">
    <source>
        <dbReference type="EMBL" id="KAF2245698.1"/>
    </source>
</evidence>
<feature type="binding site" evidence="4">
    <location>
        <position position="52"/>
    </location>
    <ligand>
        <name>Zn(2+)</name>
        <dbReference type="ChEBI" id="CHEBI:29105"/>
    </ligand>
</feature>
<evidence type="ECO:0000256" key="5">
    <source>
        <dbReference type="RuleBase" id="RU003956"/>
    </source>
</evidence>
<dbReference type="AlphaFoldDB" id="A0A6A6I6J5"/>
<dbReference type="Pfam" id="PF00484">
    <property type="entry name" value="Pro_CA"/>
    <property type="match status" value="1"/>
</dbReference>
<evidence type="ECO:0000313" key="7">
    <source>
        <dbReference type="Proteomes" id="UP000800094"/>
    </source>
</evidence>
<dbReference type="GO" id="GO:0004089">
    <property type="term" value="F:carbonate dehydratase activity"/>
    <property type="evidence" value="ECO:0007669"/>
    <property type="project" value="UniProtKB-UniRule"/>
</dbReference>
<evidence type="ECO:0000256" key="3">
    <source>
        <dbReference type="ARBA" id="ARBA00022833"/>
    </source>
</evidence>
<dbReference type="InterPro" id="IPR001765">
    <property type="entry name" value="Carbonic_anhydrase"/>
</dbReference>
<dbReference type="Proteomes" id="UP000800094">
    <property type="component" value="Unassembled WGS sequence"/>
</dbReference>
<evidence type="ECO:0000256" key="2">
    <source>
        <dbReference type="ARBA" id="ARBA00022723"/>
    </source>
</evidence>
<dbReference type="SUPFAM" id="SSF53056">
    <property type="entry name" value="beta-carbonic anhydrase, cab"/>
    <property type="match status" value="1"/>
</dbReference>
<keyword evidence="2 4" id="KW-0479">Metal-binding</keyword>
<comment type="catalytic activity">
    <reaction evidence="5">
        <text>hydrogencarbonate + H(+) = CO2 + H2O</text>
        <dbReference type="Rhea" id="RHEA:10748"/>
        <dbReference type="ChEBI" id="CHEBI:15377"/>
        <dbReference type="ChEBI" id="CHEBI:15378"/>
        <dbReference type="ChEBI" id="CHEBI:16526"/>
        <dbReference type="ChEBI" id="CHEBI:17544"/>
        <dbReference type="EC" id="4.2.1.1"/>
    </reaction>
</comment>
<protein>
    <recommendedName>
        <fullName evidence="5">Carbonic anhydrase</fullName>
        <ecNumber evidence="5">4.2.1.1</ecNumber>
    </recommendedName>
    <alternativeName>
        <fullName evidence="5">Carbonate dehydratase</fullName>
    </alternativeName>
</protein>
<dbReference type="RefSeq" id="XP_033680702.1">
    <property type="nucleotide sequence ID" value="XM_033833753.1"/>
</dbReference>
<keyword evidence="5" id="KW-0456">Lyase</keyword>
<sequence length="89" mass="9841">MDQRVHPEEFLGLQRGDVPVIRNAGGRARRAVLDAAFLDALITITDIIVIHHTNCGLTLMTDEKVSKALGERSTKELAKHDIDGYCITE</sequence>
<dbReference type="GO" id="GO:0008270">
    <property type="term" value="F:zinc ion binding"/>
    <property type="evidence" value="ECO:0007669"/>
    <property type="project" value="UniProtKB-UniRule"/>
</dbReference>
<organism evidence="6 7">
    <name type="scientific">Trematosphaeria pertusa</name>
    <dbReference type="NCBI Taxonomy" id="390896"/>
    <lineage>
        <taxon>Eukaryota</taxon>
        <taxon>Fungi</taxon>
        <taxon>Dikarya</taxon>
        <taxon>Ascomycota</taxon>
        <taxon>Pezizomycotina</taxon>
        <taxon>Dothideomycetes</taxon>
        <taxon>Pleosporomycetidae</taxon>
        <taxon>Pleosporales</taxon>
        <taxon>Massarineae</taxon>
        <taxon>Trematosphaeriaceae</taxon>
        <taxon>Trematosphaeria</taxon>
    </lineage>
</organism>
<feature type="binding site" evidence="4">
    <location>
        <position position="55"/>
    </location>
    <ligand>
        <name>Zn(2+)</name>
        <dbReference type="ChEBI" id="CHEBI:29105"/>
    </ligand>
</feature>
<name>A0A6A6I6J5_9PLEO</name>
<keyword evidence="3 4" id="KW-0862">Zinc</keyword>
<dbReference type="EC" id="4.2.1.1" evidence="5"/>
<dbReference type="GeneID" id="54587083"/>
<dbReference type="InterPro" id="IPR036874">
    <property type="entry name" value="Carbonic_anhydrase_sf"/>
</dbReference>
<comment type="cofactor">
    <cofactor evidence="4">
        <name>Zn(2+)</name>
        <dbReference type="ChEBI" id="CHEBI:29105"/>
    </cofactor>
    <text evidence="4">Binds 1 zinc ion per subunit.</text>
</comment>
<dbReference type="PANTHER" id="PTHR43175">
    <property type="entry name" value="CARBONIC ANHYDRASE"/>
    <property type="match status" value="1"/>
</dbReference>
<keyword evidence="7" id="KW-1185">Reference proteome</keyword>
<dbReference type="PANTHER" id="PTHR43175:SF3">
    <property type="entry name" value="CARBON DISULFIDE HYDROLASE"/>
    <property type="match status" value="1"/>
</dbReference>
<comment type="similarity">
    <text evidence="1 5">Belongs to the beta-class carbonic anhydrase family.</text>
</comment>
<dbReference type="OrthoDB" id="10248475at2759"/>
<feature type="binding site" evidence="4">
    <location>
        <position position="2"/>
    </location>
    <ligand>
        <name>Zn(2+)</name>
        <dbReference type="ChEBI" id="CHEBI:29105"/>
    </ligand>
</feature>
<proteinExistence type="inferred from homology"/>
<reference evidence="6" key="1">
    <citation type="journal article" date="2020" name="Stud. Mycol.">
        <title>101 Dothideomycetes genomes: a test case for predicting lifestyles and emergence of pathogens.</title>
        <authorList>
            <person name="Haridas S."/>
            <person name="Albert R."/>
            <person name="Binder M."/>
            <person name="Bloem J."/>
            <person name="Labutti K."/>
            <person name="Salamov A."/>
            <person name="Andreopoulos B."/>
            <person name="Baker S."/>
            <person name="Barry K."/>
            <person name="Bills G."/>
            <person name="Bluhm B."/>
            <person name="Cannon C."/>
            <person name="Castanera R."/>
            <person name="Culley D."/>
            <person name="Daum C."/>
            <person name="Ezra D."/>
            <person name="Gonzalez J."/>
            <person name="Henrissat B."/>
            <person name="Kuo A."/>
            <person name="Liang C."/>
            <person name="Lipzen A."/>
            <person name="Lutzoni F."/>
            <person name="Magnuson J."/>
            <person name="Mondo S."/>
            <person name="Nolan M."/>
            <person name="Ohm R."/>
            <person name="Pangilinan J."/>
            <person name="Park H.-J."/>
            <person name="Ramirez L."/>
            <person name="Alfaro M."/>
            <person name="Sun H."/>
            <person name="Tritt A."/>
            <person name="Yoshinaga Y."/>
            <person name="Zwiers L.-H."/>
            <person name="Turgeon B."/>
            <person name="Goodwin S."/>
            <person name="Spatafora J."/>
            <person name="Crous P."/>
            <person name="Grigoriev I."/>
        </authorList>
    </citation>
    <scope>NUCLEOTIDE SEQUENCE</scope>
    <source>
        <strain evidence="6">CBS 122368</strain>
    </source>
</reference>
<dbReference type="EMBL" id="ML987200">
    <property type="protein sequence ID" value="KAF2245698.1"/>
    <property type="molecule type" value="Genomic_DNA"/>
</dbReference>
<dbReference type="Gene3D" id="3.40.1050.10">
    <property type="entry name" value="Carbonic anhydrase"/>
    <property type="match status" value="1"/>
</dbReference>
<accession>A0A6A6I6J5</accession>
<gene>
    <name evidence="6" type="ORF">BU26DRAFT_568255</name>
</gene>
<comment type="function">
    <text evidence="5">Reversible hydration of carbon dioxide.</text>
</comment>